<keyword evidence="7" id="KW-0479">Metal-binding</keyword>
<evidence type="ECO:0000256" key="5">
    <source>
        <dbReference type="ARBA" id="ARBA00012580"/>
    </source>
</evidence>
<dbReference type="GO" id="GO:1901135">
    <property type="term" value="P:carbohydrate derivative metabolic process"/>
    <property type="evidence" value="ECO:0007669"/>
    <property type="project" value="InterPro"/>
</dbReference>
<evidence type="ECO:0000256" key="2">
    <source>
        <dbReference type="ARBA" id="ARBA00001947"/>
    </source>
</evidence>
<dbReference type="Pfam" id="PF13580">
    <property type="entry name" value="SIS_2"/>
    <property type="match status" value="1"/>
</dbReference>
<evidence type="ECO:0000256" key="4">
    <source>
        <dbReference type="ARBA" id="ARBA00009894"/>
    </source>
</evidence>
<dbReference type="PANTHER" id="PTHR30390:SF6">
    <property type="entry name" value="DNAA INITIATOR-ASSOCIATING PROTEIN DIAA"/>
    <property type="match status" value="1"/>
</dbReference>
<comment type="caution">
    <text evidence="12">The sequence shown here is derived from an EMBL/GenBank/DDBJ whole genome shotgun (WGS) entry which is preliminary data.</text>
</comment>
<dbReference type="GO" id="GO:0008968">
    <property type="term" value="F:D-sedoheptulose 7-phosphate isomerase activity"/>
    <property type="evidence" value="ECO:0007669"/>
    <property type="project" value="InterPro"/>
</dbReference>
<keyword evidence="6" id="KW-0963">Cytoplasm</keyword>
<keyword evidence="8" id="KW-0862">Zinc</keyword>
<gene>
    <name evidence="12" type="primary">gmhA_3</name>
    <name evidence="12" type="ORF">GALL_76530</name>
</gene>
<dbReference type="InterPro" id="IPR001347">
    <property type="entry name" value="SIS_dom"/>
</dbReference>
<dbReference type="InterPro" id="IPR004515">
    <property type="entry name" value="Phosphoheptose_Isoase"/>
</dbReference>
<dbReference type="CDD" id="cd05006">
    <property type="entry name" value="SIS_GmhA"/>
    <property type="match status" value="1"/>
</dbReference>
<keyword evidence="10" id="KW-0119">Carbohydrate metabolism</keyword>
<evidence type="ECO:0000256" key="8">
    <source>
        <dbReference type="ARBA" id="ARBA00022833"/>
    </source>
</evidence>
<comment type="cofactor">
    <cofactor evidence="2">
        <name>Zn(2+)</name>
        <dbReference type="ChEBI" id="CHEBI:29105"/>
    </cofactor>
</comment>
<feature type="domain" description="SIS" evidence="11">
    <location>
        <begin position="36"/>
        <end position="196"/>
    </location>
</feature>
<dbReference type="EC" id="5.3.1.28" evidence="5"/>
<keyword evidence="9 12" id="KW-0413">Isomerase</keyword>
<evidence type="ECO:0000313" key="12">
    <source>
        <dbReference type="EMBL" id="OIR10341.1"/>
    </source>
</evidence>
<dbReference type="InterPro" id="IPR046348">
    <property type="entry name" value="SIS_dom_sf"/>
</dbReference>
<comment type="catalytic activity">
    <reaction evidence="1">
        <text>2 D-sedoheptulose 7-phosphate = D-glycero-alpha-D-manno-heptose 7-phosphate + D-glycero-beta-D-manno-heptose 7-phosphate</text>
        <dbReference type="Rhea" id="RHEA:27489"/>
        <dbReference type="ChEBI" id="CHEBI:57483"/>
        <dbReference type="ChEBI" id="CHEBI:60203"/>
        <dbReference type="ChEBI" id="CHEBI:60204"/>
        <dbReference type="EC" id="5.3.1.28"/>
    </reaction>
</comment>
<dbReference type="PROSITE" id="PS51464">
    <property type="entry name" value="SIS"/>
    <property type="match status" value="1"/>
</dbReference>
<sequence length="196" mass="20744">MTLTTRIGKHFDDSAQLKLQSKAVLAQPIADAAQAMVACLMNDGKILVCGNGGSAADSQHFAAELVNRFEVERPGLAAIALTTDSSVLTSIANDYDYLQIFSKQVRALGMDGDVLLAISTSGNSPNVIEAIHAAHERNMPVVALTGRDGGKMTALLNPTDFHICVPAKSTARIQEVHLLALHCICDAIDHLILGGE</sequence>
<proteinExistence type="inferred from homology"/>
<dbReference type="Gene3D" id="3.40.50.10490">
    <property type="entry name" value="Glucose-6-phosphate isomerase like protein, domain 1"/>
    <property type="match status" value="1"/>
</dbReference>
<dbReference type="InterPro" id="IPR035461">
    <property type="entry name" value="GmhA/DiaA"/>
</dbReference>
<dbReference type="GO" id="GO:0046872">
    <property type="term" value="F:metal ion binding"/>
    <property type="evidence" value="ECO:0007669"/>
    <property type="project" value="UniProtKB-KW"/>
</dbReference>
<comment type="similarity">
    <text evidence="4">Belongs to the SIS family. GmhA subfamily.</text>
</comment>
<dbReference type="NCBIfam" id="NF010546">
    <property type="entry name" value="PRK13936.1"/>
    <property type="match status" value="1"/>
</dbReference>
<evidence type="ECO:0000259" key="11">
    <source>
        <dbReference type="PROSITE" id="PS51464"/>
    </source>
</evidence>
<dbReference type="GO" id="GO:0005737">
    <property type="term" value="C:cytoplasm"/>
    <property type="evidence" value="ECO:0007669"/>
    <property type="project" value="UniProtKB-SubCell"/>
</dbReference>
<dbReference type="SUPFAM" id="SSF53697">
    <property type="entry name" value="SIS domain"/>
    <property type="match status" value="1"/>
</dbReference>
<evidence type="ECO:0000256" key="10">
    <source>
        <dbReference type="ARBA" id="ARBA00023277"/>
    </source>
</evidence>
<organism evidence="12">
    <name type="scientific">mine drainage metagenome</name>
    <dbReference type="NCBI Taxonomy" id="410659"/>
    <lineage>
        <taxon>unclassified sequences</taxon>
        <taxon>metagenomes</taxon>
        <taxon>ecological metagenomes</taxon>
    </lineage>
</organism>
<reference evidence="12" key="1">
    <citation type="submission" date="2016-10" db="EMBL/GenBank/DDBJ databases">
        <title>Sequence of Gallionella enrichment culture.</title>
        <authorList>
            <person name="Poehlein A."/>
            <person name="Muehling M."/>
            <person name="Daniel R."/>
        </authorList>
    </citation>
    <scope>NUCLEOTIDE SEQUENCE</scope>
</reference>
<protein>
    <recommendedName>
        <fullName evidence="5">D-sedoheptulose-7-phosphate isomerase</fullName>
        <ecNumber evidence="5">5.3.1.28</ecNumber>
    </recommendedName>
</protein>
<accession>A0A1J5T253</accession>
<evidence type="ECO:0000256" key="7">
    <source>
        <dbReference type="ARBA" id="ARBA00022723"/>
    </source>
</evidence>
<dbReference type="HAMAP" id="MF_00067">
    <property type="entry name" value="GmhA"/>
    <property type="match status" value="1"/>
</dbReference>
<evidence type="ECO:0000256" key="6">
    <source>
        <dbReference type="ARBA" id="ARBA00022490"/>
    </source>
</evidence>
<dbReference type="GO" id="GO:0097367">
    <property type="term" value="F:carbohydrate derivative binding"/>
    <property type="evidence" value="ECO:0007669"/>
    <property type="project" value="InterPro"/>
</dbReference>
<comment type="subcellular location">
    <subcellularLocation>
        <location evidence="3">Cytoplasm</location>
    </subcellularLocation>
</comment>
<dbReference type="AlphaFoldDB" id="A0A1J5T253"/>
<evidence type="ECO:0000256" key="1">
    <source>
        <dbReference type="ARBA" id="ARBA00000348"/>
    </source>
</evidence>
<dbReference type="PANTHER" id="PTHR30390">
    <property type="entry name" value="SEDOHEPTULOSE 7-PHOSPHATE ISOMERASE / DNAA INITIATOR-ASSOCIATING FACTOR FOR REPLICATION INITIATION"/>
    <property type="match status" value="1"/>
</dbReference>
<name>A0A1J5T253_9ZZZZ</name>
<dbReference type="EMBL" id="MLJW01000023">
    <property type="protein sequence ID" value="OIR10341.1"/>
    <property type="molecule type" value="Genomic_DNA"/>
</dbReference>
<dbReference type="InterPro" id="IPR050099">
    <property type="entry name" value="SIS_GmhA/DiaA_subfam"/>
</dbReference>
<evidence type="ECO:0000256" key="3">
    <source>
        <dbReference type="ARBA" id="ARBA00004496"/>
    </source>
</evidence>
<evidence type="ECO:0000256" key="9">
    <source>
        <dbReference type="ARBA" id="ARBA00023235"/>
    </source>
</evidence>